<keyword evidence="2" id="KW-1185">Reference proteome</keyword>
<organism evidence="1 2">
    <name type="scientific">Musa troglodytarum</name>
    <name type="common">fe'i banana</name>
    <dbReference type="NCBI Taxonomy" id="320322"/>
    <lineage>
        <taxon>Eukaryota</taxon>
        <taxon>Viridiplantae</taxon>
        <taxon>Streptophyta</taxon>
        <taxon>Embryophyta</taxon>
        <taxon>Tracheophyta</taxon>
        <taxon>Spermatophyta</taxon>
        <taxon>Magnoliopsida</taxon>
        <taxon>Liliopsida</taxon>
        <taxon>Zingiberales</taxon>
        <taxon>Musaceae</taxon>
        <taxon>Musa</taxon>
    </lineage>
</organism>
<accession>A0A9E7FUJ0</accession>
<protein>
    <submittedName>
        <fullName evidence="1">Uncharacterized protein</fullName>
    </submittedName>
</protein>
<evidence type="ECO:0000313" key="1">
    <source>
        <dbReference type="EMBL" id="URE02534.1"/>
    </source>
</evidence>
<dbReference type="Proteomes" id="UP001055439">
    <property type="component" value="Chromosome 5"/>
</dbReference>
<dbReference type="EMBL" id="CP097507">
    <property type="protein sequence ID" value="URE02534.1"/>
    <property type="molecule type" value="Genomic_DNA"/>
</dbReference>
<reference evidence="1" key="1">
    <citation type="submission" date="2022-05" db="EMBL/GenBank/DDBJ databases">
        <title>The Musa troglodytarum L. genome provides insights into the mechanism of non-climacteric behaviour and enrichment of carotenoids.</title>
        <authorList>
            <person name="Wang J."/>
        </authorList>
    </citation>
    <scope>NUCLEOTIDE SEQUENCE</scope>
    <source>
        <tissue evidence="1">Leaf</tissue>
    </source>
</reference>
<name>A0A9E7FUJ0_9LILI</name>
<evidence type="ECO:0000313" key="2">
    <source>
        <dbReference type="Proteomes" id="UP001055439"/>
    </source>
</evidence>
<sequence>MSCALLQSLFDILLNLSYKNIVLCLPHASFLGMSAEADREDPLSLTLRPKSFKANINLNSICIQVALANLLRIRRSTGSLALANLSTLHHLPNPLGKNAVLLEWRGPQERTRRAL</sequence>
<gene>
    <name evidence="1" type="ORF">MUK42_03042</name>
</gene>
<proteinExistence type="predicted"/>
<dbReference type="AlphaFoldDB" id="A0A9E7FUJ0"/>